<evidence type="ECO:0000256" key="3">
    <source>
        <dbReference type="RuleBase" id="RU000363"/>
    </source>
</evidence>
<accession>A0ABW7X0Y5</accession>
<dbReference type="RefSeq" id="WP_364823913.1">
    <property type="nucleotide sequence ID" value="NZ_JBFAYM010000012.1"/>
</dbReference>
<evidence type="ECO:0000256" key="1">
    <source>
        <dbReference type="ARBA" id="ARBA00006484"/>
    </source>
</evidence>
<dbReference type="PANTHER" id="PTHR44196">
    <property type="entry name" value="DEHYDROGENASE/REDUCTASE SDR FAMILY MEMBER 7B"/>
    <property type="match status" value="1"/>
</dbReference>
<dbReference type="Gene3D" id="3.40.50.720">
    <property type="entry name" value="NAD(P)-binding Rossmann-like Domain"/>
    <property type="match status" value="1"/>
</dbReference>
<dbReference type="InterPro" id="IPR057326">
    <property type="entry name" value="KR_dom"/>
</dbReference>
<sequence length="283" mass="29988">MSRYSLRDKVVLITGATGGIGAACARDLLDRGTRLVLVDLDQPALDALAAELGPGAVLAVAADVTSFEQMCSVADQAVARFGRIDVVFANAGTAVDPPVTVATADVAAYERVIEVNLLGVWRTVKACLDEVIRNDGYVLVTASIYAFVNGIANSAYATSKAAVEMFGRSLRTELAHTGASAGVLLPGWVVTPLAHPALGGNRTATTMARRAFKGPLGQPISPERIARAVTSGIERRAARIIEPRRWAPVSLLRGIFATATDTWLDHDRTMSALVQRLESEAKH</sequence>
<protein>
    <submittedName>
        <fullName evidence="5">SDR family NAD(P)-dependent oxidoreductase</fullName>
    </submittedName>
</protein>
<dbReference type="EMBL" id="JBIRYO010000008">
    <property type="protein sequence ID" value="MFI2474717.1"/>
    <property type="molecule type" value="Genomic_DNA"/>
</dbReference>
<dbReference type="PROSITE" id="PS51257">
    <property type="entry name" value="PROKAR_LIPOPROTEIN"/>
    <property type="match status" value="1"/>
</dbReference>
<dbReference type="PANTHER" id="PTHR44196:SF1">
    <property type="entry name" value="DEHYDROGENASE_REDUCTASE SDR FAMILY MEMBER 7B"/>
    <property type="match status" value="1"/>
</dbReference>
<dbReference type="CDD" id="cd05233">
    <property type="entry name" value="SDR_c"/>
    <property type="match status" value="1"/>
</dbReference>
<dbReference type="PRINTS" id="PR00081">
    <property type="entry name" value="GDHRDH"/>
</dbReference>
<dbReference type="InterPro" id="IPR002347">
    <property type="entry name" value="SDR_fam"/>
</dbReference>
<dbReference type="Proteomes" id="UP001611415">
    <property type="component" value="Unassembled WGS sequence"/>
</dbReference>
<dbReference type="SMART" id="SM00822">
    <property type="entry name" value="PKS_KR"/>
    <property type="match status" value="1"/>
</dbReference>
<organism evidence="5 6">
    <name type="scientific">Nocardia xishanensis</name>
    <dbReference type="NCBI Taxonomy" id="238964"/>
    <lineage>
        <taxon>Bacteria</taxon>
        <taxon>Bacillati</taxon>
        <taxon>Actinomycetota</taxon>
        <taxon>Actinomycetes</taxon>
        <taxon>Mycobacteriales</taxon>
        <taxon>Nocardiaceae</taxon>
        <taxon>Nocardia</taxon>
    </lineage>
</organism>
<keyword evidence="6" id="KW-1185">Reference proteome</keyword>
<name>A0ABW7X0Y5_9NOCA</name>
<proteinExistence type="inferred from homology"/>
<dbReference type="PRINTS" id="PR00080">
    <property type="entry name" value="SDRFAMILY"/>
</dbReference>
<dbReference type="SUPFAM" id="SSF51735">
    <property type="entry name" value="NAD(P)-binding Rossmann-fold domains"/>
    <property type="match status" value="1"/>
</dbReference>
<evidence type="ECO:0000256" key="2">
    <source>
        <dbReference type="ARBA" id="ARBA00023002"/>
    </source>
</evidence>
<dbReference type="PROSITE" id="PS00061">
    <property type="entry name" value="ADH_SHORT"/>
    <property type="match status" value="1"/>
</dbReference>
<evidence type="ECO:0000313" key="6">
    <source>
        <dbReference type="Proteomes" id="UP001611415"/>
    </source>
</evidence>
<comment type="similarity">
    <text evidence="1 3">Belongs to the short-chain dehydrogenases/reductases (SDR) family.</text>
</comment>
<evidence type="ECO:0000313" key="5">
    <source>
        <dbReference type="EMBL" id="MFI2474717.1"/>
    </source>
</evidence>
<feature type="domain" description="Ketoreductase" evidence="4">
    <location>
        <begin position="9"/>
        <end position="195"/>
    </location>
</feature>
<keyword evidence="2" id="KW-0560">Oxidoreductase</keyword>
<evidence type="ECO:0000259" key="4">
    <source>
        <dbReference type="SMART" id="SM00822"/>
    </source>
</evidence>
<dbReference type="InterPro" id="IPR020904">
    <property type="entry name" value="Sc_DH/Rdtase_CS"/>
</dbReference>
<gene>
    <name evidence="5" type="ORF">ACH49W_15185</name>
</gene>
<dbReference type="Pfam" id="PF00106">
    <property type="entry name" value="adh_short"/>
    <property type="match status" value="1"/>
</dbReference>
<reference evidence="5 6" key="1">
    <citation type="submission" date="2024-10" db="EMBL/GenBank/DDBJ databases">
        <title>The Natural Products Discovery Center: Release of the First 8490 Sequenced Strains for Exploring Actinobacteria Biosynthetic Diversity.</title>
        <authorList>
            <person name="Kalkreuter E."/>
            <person name="Kautsar S.A."/>
            <person name="Yang D."/>
            <person name="Bader C.D."/>
            <person name="Teijaro C.N."/>
            <person name="Fluegel L."/>
            <person name="Davis C.M."/>
            <person name="Simpson J.R."/>
            <person name="Lauterbach L."/>
            <person name="Steele A.D."/>
            <person name="Gui C."/>
            <person name="Meng S."/>
            <person name="Li G."/>
            <person name="Viehrig K."/>
            <person name="Ye F."/>
            <person name="Su P."/>
            <person name="Kiefer A.F."/>
            <person name="Nichols A."/>
            <person name="Cepeda A.J."/>
            <person name="Yan W."/>
            <person name="Fan B."/>
            <person name="Jiang Y."/>
            <person name="Adhikari A."/>
            <person name="Zheng C.-J."/>
            <person name="Schuster L."/>
            <person name="Cowan T.M."/>
            <person name="Smanski M.J."/>
            <person name="Chevrette M.G."/>
            <person name="De Carvalho L.P.S."/>
            <person name="Shen B."/>
        </authorList>
    </citation>
    <scope>NUCLEOTIDE SEQUENCE [LARGE SCALE GENOMIC DNA]</scope>
    <source>
        <strain evidence="5 6">NPDC019275</strain>
    </source>
</reference>
<comment type="caution">
    <text evidence="5">The sequence shown here is derived from an EMBL/GenBank/DDBJ whole genome shotgun (WGS) entry which is preliminary data.</text>
</comment>
<dbReference type="InterPro" id="IPR036291">
    <property type="entry name" value="NAD(P)-bd_dom_sf"/>
</dbReference>